<keyword evidence="3" id="KW-1185">Reference proteome</keyword>
<feature type="non-terminal residue" evidence="2">
    <location>
        <position position="1"/>
    </location>
</feature>
<reference evidence="2" key="1">
    <citation type="submission" date="2018-05" db="EMBL/GenBank/DDBJ databases">
        <title>Draft genome of Mucuna pruriens seed.</title>
        <authorList>
            <person name="Nnadi N.E."/>
            <person name="Vos R."/>
            <person name="Hasami M.H."/>
            <person name="Devisetty U.K."/>
            <person name="Aguiy J.C."/>
        </authorList>
    </citation>
    <scope>NUCLEOTIDE SEQUENCE [LARGE SCALE GENOMIC DNA]</scope>
    <source>
        <strain evidence="2">JCA_2017</strain>
    </source>
</reference>
<dbReference type="STRING" id="157652.A0A371FCT4"/>
<dbReference type="AlphaFoldDB" id="A0A371FCT4"/>
<dbReference type="OrthoDB" id="1426677at2759"/>
<proteinExistence type="predicted"/>
<evidence type="ECO:0000259" key="1">
    <source>
        <dbReference type="Pfam" id="PF07727"/>
    </source>
</evidence>
<feature type="domain" description="Reverse transcriptase Ty1/copia-type" evidence="1">
    <location>
        <begin position="1"/>
        <end position="132"/>
    </location>
</feature>
<gene>
    <name evidence="2" type="ORF">CR513_43941</name>
</gene>
<dbReference type="EMBL" id="QJKJ01009624">
    <property type="protein sequence ID" value="RDX76105.1"/>
    <property type="molecule type" value="Genomic_DNA"/>
</dbReference>
<dbReference type="Pfam" id="PF07727">
    <property type="entry name" value="RVT_2"/>
    <property type="match status" value="1"/>
</dbReference>
<dbReference type="InterPro" id="IPR013103">
    <property type="entry name" value="RVT_2"/>
</dbReference>
<name>A0A371FCT4_MUCPR</name>
<organism evidence="2 3">
    <name type="scientific">Mucuna pruriens</name>
    <name type="common">Velvet bean</name>
    <name type="synonym">Dolichos pruriens</name>
    <dbReference type="NCBI Taxonomy" id="157652"/>
    <lineage>
        <taxon>Eukaryota</taxon>
        <taxon>Viridiplantae</taxon>
        <taxon>Streptophyta</taxon>
        <taxon>Embryophyta</taxon>
        <taxon>Tracheophyta</taxon>
        <taxon>Spermatophyta</taxon>
        <taxon>Magnoliopsida</taxon>
        <taxon>eudicotyledons</taxon>
        <taxon>Gunneridae</taxon>
        <taxon>Pentapetalae</taxon>
        <taxon>rosids</taxon>
        <taxon>fabids</taxon>
        <taxon>Fabales</taxon>
        <taxon>Fabaceae</taxon>
        <taxon>Papilionoideae</taxon>
        <taxon>50 kb inversion clade</taxon>
        <taxon>NPAAA clade</taxon>
        <taxon>indigoferoid/millettioid clade</taxon>
        <taxon>Phaseoleae</taxon>
        <taxon>Mucuna</taxon>
    </lineage>
</organism>
<evidence type="ECO:0000313" key="2">
    <source>
        <dbReference type="EMBL" id="RDX76105.1"/>
    </source>
</evidence>
<dbReference type="Proteomes" id="UP000257109">
    <property type="component" value="Unassembled WGS sequence"/>
</dbReference>
<protein>
    <recommendedName>
        <fullName evidence="1">Reverse transcriptase Ty1/copia-type domain-containing protein</fullName>
    </recommendedName>
</protein>
<accession>A0A371FCT4</accession>
<sequence>MTQPYGFVEGDASLVCKLHKALYGLKQAPRAWFQRLQSALCNMGFHSAKCDTFLLPLHIPVTSNSSSSINDMVSNLNSQFPLEDLGDLNYFLGIQVAHTTSGAITLTQTKYIHDILRKANMQNAKPMKTPMFMVRDPTQ</sequence>
<comment type="caution">
    <text evidence="2">The sequence shown here is derived from an EMBL/GenBank/DDBJ whole genome shotgun (WGS) entry which is preliminary data.</text>
</comment>
<evidence type="ECO:0000313" key="3">
    <source>
        <dbReference type="Proteomes" id="UP000257109"/>
    </source>
</evidence>